<dbReference type="InterPro" id="IPR026797">
    <property type="entry name" value="HAUS_6"/>
</dbReference>
<dbReference type="PANTHER" id="PTHR16151">
    <property type="entry name" value="HAUS AUGMIN-LIKE COMPLEX SUBUNIT 6"/>
    <property type="match status" value="1"/>
</dbReference>
<dbReference type="GO" id="GO:0051225">
    <property type="term" value="P:spindle assembly"/>
    <property type="evidence" value="ECO:0007669"/>
    <property type="project" value="InterPro"/>
</dbReference>
<proteinExistence type="predicted"/>
<accession>A0AAD1ZES5</accession>
<sequence length="120" mass="13787">MVLDVLGRIALERRRFLKNAKIAVQRQAMWSNLAHEMMAEFRSLSAEEFLPSKCQQSGKKMERMESHFAAWEKQQKEIEQTKYLMKLESMYEKAVEMECGCGCGSCLGQSQGVPRTDSDT</sequence>
<dbReference type="PANTHER" id="PTHR16151:SF2">
    <property type="entry name" value="HAUS AUGMIN-LIKE COMPLEX SUBUNIT 6"/>
    <property type="match status" value="1"/>
</dbReference>
<evidence type="ECO:0000313" key="1">
    <source>
        <dbReference type="EMBL" id="CAI9766761.1"/>
    </source>
</evidence>
<dbReference type="GO" id="GO:0008017">
    <property type="term" value="F:microtubule binding"/>
    <property type="evidence" value="ECO:0007669"/>
    <property type="project" value="TreeGrafter"/>
</dbReference>
<keyword evidence="2" id="KW-1185">Reference proteome</keyword>
<name>A0AAD1ZES5_9LAMI</name>
<protein>
    <submittedName>
        <fullName evidence="1">Uncharacterized protein</fullName>
    </submittedName>
</protein>
<dbReference type="GO" id="GO:0070652">
    <property type="term" value="C:HAUS complex"/>
    <property type="evidence" value="ECO:0007669"/>
    <property type="project" value="InterPro"/>
</dbReference>
<gene>
    <name evidence="1" type="ORF">FPE_LOCUS14191</name>
</gene>
<organism evidence="1 2">
    <name type="scientific">Fraxinus pennsylvanica</name>
    <dbReference type="NCBI Taxonomy" id="56036"/>
    <lineage>
        <taxon>Eukaryota</taxon>
        <taxon>Viridiplantae</taxon>
        <taxon>Streptophyta</taxon>
        <taxon>Embryophyta</taxon>
        <taxon>Tracheophyta</taxon>
        <taxon>Spermatophyta</taxon>
        <taxon>Magnoliopsida</taxon>
        <taxon>eudicotyledons</taxon>
        <taxon>Gunneridae</taxon>
        <taxon>Pentapetalae</taxon>
        <taxon>asterids</taxon>
        <taxon>lamiids</taxon>
        <taxon>Lamiales</taxon>
        <taxon>Oleaceae</taxon>
        <taxon>Oleeae</taxon>
        <taxon>Fraxinus</taxon>
    </lineage>
</organism>
<dbReference type="EMBL" id="OU503043">
    <property type="protein sequence ID" value="CAI9766761.1"/>
    <property type="molecule type" value="Genomic_DNA"/>
</dbReference>
<evidence type="ECO:0000313" key="2">
    <source>
        <dbReference type="Proteomes" id="UP000834106"/>
    </source>
</evidence>
<dbReference type="AlphaFoldDB" id="A0AAD1ZES5"/>
<dbReference type="Proteomes" id="UP000834106">
    <property type="component" value="Chromosome 8"/>
</dbReference>
<dbReference type="GO" id="GO:1990498">
    <property type="term" value="C:mitotic spindle microtubule"/>
    <property type="evidence" value="ECO:0007669"/>
    <property type="project" value="TreeGrafter"/>
</dbReference>
<reference evidence="1" key="1">
    <citation type="submission" date="2023-05" db="EMBL/GenBank/DDBJ databases">
        <authorList>
            <person name="Huff M."/>
        </authorList>
    </citation>
    <scope>NUCLEOTIDE SEQUENCE</scope>
</reference>